<keyword evidence="8" id="KW-1185">Reference proteome</keyword>
<dbReference type="Proteomes" id="UP000018936">
    <property type="component" value="Unassembled WGS sequence"/>
</dbReference>
<dbReference type="GO" id="GO:0033539">
    <property type="term" value="P:fatty acid beta-oxidation using acyl-CoA dehydrogenase"/>
    <property type="evidence" value="ECO:0007669"/>
    <property type="project" value="TreeGrafter"/>
</dbReference>
<sequence length="232" mass="25994">MSAAACSVEGTCHSFRMQKEQHPLRQLQQWVRKCRDAARNEDAQICICPGKLRLATRFHRKRERGEAMVGNAFAAPASPALSATAFAWNKRGRSRHGRRKGKGIPAICIEARLQSILSFISWVLRPWCCSGNQAGEWEFFIHSFMHTGDTGNMEVLYLHGTEEQKKQWLEPLLEGKISSCFCMTEPDVASSDATNMKCNIQRDGDSYIINGKKWWSSGNSHSSILSGKSSAL</sequence>
<organism evidence="7 8">
    <name type="scientific">Ophiophagus hannah</name>
    <name type="common">King cobra</name>
    <name type="synonym">Naja hannah</name>
    <dbReference type="NCBI Taxonomy" id="8665"/>
    <lineage>
        <taxon>Eukaryota</taxon>
        <taxon>Metazoa</taxon>
        <taxon>Chordata</taxon>
        <taxon>Craniata</taxon>
        <taxon>Vertebrata</taxon>
        <taxon>Euteleostomi</taxon>
        <taxon>Lepidosauria</taxon>
        <taxon>Squamata</taxon>
        <taxon>Bifurcata</taxon>
        <taxon>Unidentata</taxon>
        <taxon>Episquamata</taxon>
        <taxon>Toxicofera</taxon>
        <taxon>Serpentes</taxon>
        <taxon>Colubroidea</taxon>
        <taxon>Elapidae</taxon>
        <taxon>Elapinae</taxon>
        <taxon>Ophiophagus</taxon>
    </lineage>
</organism>
<evidence type="ECO:0000256" key="3">
    <source>
        <dbReference type="ARBA" id="ARBA00022827"/>
    </source>
</evidence>
<evidence type="ECO:0000259" key="6">
    <source>
        <dbReference type="Pfam" id="PF02770"/>
    </source>
</evidence>
<evidence type="ECO:0000256" key="4">
    <source>
        <dbReference type="ARBA" id="ARBA00022832"/>
    </source>
</evidence>
<dbReference type="InterPro" id="IPR050741">
    <property type="entry name" value="Acyl-CoA_dehydrogenase"/>
</dbReference>
<dbReference type="OrthoDB" id="434771at2759"/>
<evidence type="ECO:0000256" key="1">
    <source>
        <dbReference type="ARBA" id="ARBA00001974"/>
    </source>
</evidence>
<accession>V8N7T6</accession>
<dbReference type="SUPFAM" id="SSF56645">
    <property type="entry name" value="Acyl-CoA dehydrogenase NM domain-like"/>
    <property type="match status" value="1"/>
</dbReference>
<dbReference type="EMBL" id="AZIM01007116">
    <property type="protein sequence ID" value="ETE58170.1"/>
    <property type="molecule type" value="Genomic_DNA"/>
</dbReference>
<dbReference type="InterPro" id="IPR037069">
    <property type="entry name" value="AcylCoA_DH/ox_N_sf"/>
</dbReference>
<keyword evidence="2" id="KW-0285">Flavoprotein</keyword>
<evidence type="ECO:0000313" key="8">
    <source>
        <dbReference type="Proteomes" id="UP000018936"/>
    </source>
</evidence>
<feature type="non-terminal residue" evidence="7">
    <location>
        <position position="1"/>
    </location>
</feature>
<gene>
    <name evidence="7" type="ORF">L345_16109</name>
</gene>
<dbReference type="InterPro" id="IPR006091">
    <property type="entry name" value="Acyl-CoA_Oxase/DH_mid-dom"/>
</dbReference>
<dbReference type="GO" id="GO:0050660">
    <property type="term" value="F:flavin adenine dinucleotide binding"/>
    <property type="evidence" value="ECO:0007669"/>
    <property type="project" value="InterPro"/>
</dbReference>
<protein>
    <recommendedName>
        <fullName evidence="6">Acyl-CoA oxidase/dehydrogenase middle domain-containing protein</fullName>
    </recommendedName>
</protein>
<name>V8N7T6_OPHHA</name>
<dbReference type="Pfam" id="PF02770">
    <property type="entry name" value="Acyl-CoA_dh_M"/>
    <property type="match status" value="1"/>
</dbReference>
<keyword evidence="5" id="KW-0560">Oxidoreductase</keyword>
<dbReference type="Gene3D" id="1.10.540.10">
    <property type="entry name" value="Acyl-CoA dehydrogenase/oxidase, N-terminal domain"/>
    <property type="match status" value="1"/>
</dbReference>
<reference evidence="7 8" key="1">
    <citation type="journal article" date="2013" name="Proc. Natl. Acad. Sci. U.S.A.">
        <title>The king cobra genome reveals dynamic gene evolution and adaptation in the snake venom system.</title>
        <authorList>
            <person name="Vonk F.J."/>
            <person name="Casewell N.R."/>
            <person name="Henkel C.V."/>
            <person name="Heimberg A.M."/>
            <person name="Jansen H.J."/>
            <person name="McCleary R.J."/>
            <person name="Kerkkamp H.M."/>
            <person name="Vos R.A."/>
            <person name="Guerreiro I."/>
            <person name="Calvete J.J."/>
            <person name="Wuster W."/>
            <person name="Woods A.E."/>
            <person name="Logan J.M."/>
            <person name="Harrison R.A."/>
            <person name="Castoe T.A."/>
            <person name="de Koning A.P."/>
            <person name="Pollock D.D."/>
            <person name="Yandell M."/>
            <person name="Calderon D."/>
            <person name="Renjifo C."/>
            <person name="Currier R.B."/>
            <person name="Salgado D."/>
            <person name="Pla D."/>
            <person name="Sanz L."/>
            <person name="Hyder A.S."/>
            <person name="Ribeiro J.M."/>
            <person name="Arntzen J.W."/>
            <person name="van den Thillart G.E."/>
            <person name="Boetzer M."/>
            <person name="Pirovano W."/>
            <person name="Dirks R.P."/>
            <person name="Spaink H.P."/>
            <person name="Duboule D."/>
            <person name="McGlinn E."/>
            <person name="Kini R.M."/>
            <person name="Richardson M.K."/>
        </authorList>
    </citation>
    <scope>NUCLEOTIDE SEQUENCE</scope>
    <source>
        <tissue evidence="7">Blood</tissue>
    </source>
</reference>
<feature type="domain" description="Acyl-CoA oxidase/dehydrogenase middle" evidence="6">
    <location>
        <begin position="180"/>
        <end position="224"/>
    </location>
</feature>
<dbReference type="PANTHER" id="PTHR48083">
    <property type="entry name" value="MEDIUM-CHAIN SPECIFIC ACYL-COA DEHYDROGENASE, MITOCHONDRIAL-RELATED"/>
    <property type="match status" value="1"/>
</dbReference>
<proteinExistence type="predicted"/>
<keyword evidence="4" id="KW-0276">Fatty acid metabolism</keyword>
<keyword evidence="4" id="KW-0443">Lipid metabolism</keyword>
<dbReference type="InterPro" id="IPR009100">
    <property type="entry name" value="AcylCoA_DH/oxidase_NM_dom_sf"/>
</dbReference>
<comment type="caution">
    <text evidence="7">The sequence shown here is derived from an EMBL/GenBank/DDBJ whole genome shotgun (WGS) entry which is preliminary data.</text>
</comment>
<dbReference type="PANTHER" id="PTHR48083:SF13">
    <property type="entry name" value="ACYL-COA DEHYDROGENASE FAMILY MEMBER 11"/>
    <property type="match status" value="1"/>
</dbReference>
<dbReference type="GO" id="GO:0005739">
    <property type="term" value="C:mitochondrion"/>
    <property type="evidence" value="ECO:0007669"/>
    <property type="project" value="TreeGrafter"/>
</dbReference>
<dbReference type="GO" id="GO:0003995">
    <property type="term" value="F:acyl-CoA dehydrogenase activity"/>
    <property type="evidence" value="ECO:0007669"/>
    <property type="project" value="TreeGrafter"/>
</dbReference>
<keyword evidence="3" id="KW-0274">FAD</keyword>
<dbReference type="Gene3D" id="2.40.110.10">
    <property type="entry name" value="Butyryl-CoA Dehydrogenase, subunit A, domain 2"/>
    <property type="match status" value="1"/>
</dbReference>
<dbReference type="AlphaFoldDB" id="V8N7T6"/>
<comment type="cofactor">
    <cofactor evidence="1">
        <name>FAD</name>
        <dbReference type="ChEBI" id="CHEBI:57692"/>
    </cofactor>
</comment>
<evidence type="ECO:0000313" key="7">
    <source>
        <dbReference type="EMBL" id="ETE58170.1"/>
    </source>
</evidence>
<evidence type="ECO:0000256" key="2">
    <source>
        <dbReference type="ARBA" id="ARBA00022630"/>
    </source>
</evidence>
<evidence type="ECO:0000256" key="5">
    <source>
        <dbReference type="ARBA" id="ARBA00023002"/>
    </source>
</evidence>
<dbReference type="InterPro" id="IPR046373">
    <property type="entry name" value="Acyl-CoA_Oxase/DH_mid-dom_sf"/>
</dbReference>